<evidence type="ECO:0000313" key="2">
    <source>
        <dbReference type="Proteomes" id="UP000195043"/>
    </source>
</evidence>
<dbReference type="STRING" id="1834191.A5886_001685"/>
<reference evidence="1 2" key="1">
    <citation type="submission" date="2017-05" db="EMBL/GenBank/DDBJ databases">
        <title>The Genome Sequence of Enterococcus sp. 8G7_MSG3316.</title>
        <authorList>
            <consortium name="The Broad Institute Genomics Platform"/>
            <consortium name="The Broad Institute Genomic Center for Infectious Diseases"/>
            <person name="Earl A."/>
            <person name="Manson A."/>
            <person name="Schwartman J."/>
            <person name="Gilmore M."/>
            <person name="Abouelleil A."/>
            <person name="Cao P."/>
            <person name="Chapman S."/>
            <person name="Cusick C."/>
            <person name="Shea T."/>
            <person name="Young S."/>
            <person name="Neafsey D."/>
            <person name="Nusbaum C."/>
            <person name="Birren B."/>
        </authorList>
    </citation>
    <scope>NUCLEOTIDE SEQUENCE [LARGE SCALE GENOMIC DNA]</scope>
    <source>
        <strain evidence="1 2">8G7_MSG3316</strain>
    </source>
</reference>
<dbReference type="EMBL" id="NGKU01000001">
    <property type="protein sequence ID" value="OTN76607.1"/>
    <property type="molecule type" value="Genomic_DNA"/>
</dbReference>
<name>A0A242A6D9_9ENTE</name>
<dbReference type="OrthoDB" id="282886at2"/>
<dbReference type="Gene3D" id="2.40.50.660">
    <property type="match status" value="1"/>
</dbReference>
<dbReference type="AlphaFoldDB" id="A0A242A6D9"/>
<dbReference type="InterPro" id="IPR019635">
    <property type="entry name" value="DUF2500"/>
</dbReference>
<dbReference type="Pfam" id="PF10694">
    <property type="entry name" value="DUF2500"/>
    <property type="match status" value="1"/>
</dbReference>
<protein>
    <recommendedName>
        <fullName evidence="3">DUF2500 domain-containing protein</fullName>
    </recommendedName>
</protein>
<evidence type="ECO:0008006" key="3">
    <source>
        <dbReference type="Google" id="ProtNLM"/>
    </source>
</evidence>
<dbReference type="Proteomes" id="UP000195043">
    <property type="component" value="Unassembled WGS sequence"/>
</dbReference>
<keyword evidence="2" id="KW-1185">Reference proteome</keyword>
<sequence length="107" mass="12212">MDFFLTLFVLIFVGVILYQIVEFLKNESAPEVSVPAKLVDKSMRSSSSIDANGIANESITYSLLFELEHGERKAFIVSHGKYKLYVVGDAGVLRYQRKRFNVLDRYV</sequence>
<organism evidence="1 2">
    <name type="scientific">Candidatus Enterococcus testudinis</name>
    <dbReference type="NCBI Taxonomy" id="1834191"/>
    <lineage>
        <taxon>Bacteria</taxon>
        <taxon>Bacillati</taxon>
        <taxon>Bacillota</taxon>
        <taxon>Bacilli</taxon>
        <taxon>Lactobacillales</taxon>
        <taxon>Enterococcaceae</taxon>
        <taxon>Enterococcus</taxon>
    </lineage>
</organism>
<evidence type="ECO:0000313" key="1">
    <source>
        <dbReference type="EMBL" id="OTN76607.1"/>
    </source>
</evidence>
<proteinExistence type="predicted"/>
<comment type="caution">
    <text evidence="1">The sequence shown here is derived from an EMBL/GenBank/DDBJ whole genome shotgun (WGS) entry which is preliminary data.</text>
</comment>
<accession>A0A242A6D9</accession>
<gene>
    <name evidence="1" type="ORF">A5886_001685</name>
</gene>
<dbReference type="RefSeq" id="WP_086274541.1">
    <property type="nucleotide sequence ID" value="NZ_NGKU01000001.1"/>
</dbReference>